<accession>A0ABU8X1G3</accession>
<dbReference type="Proteomes" id="UP001367030">
    <property type="component" value="Unassembled WGS sequence"/>
</dbReference>
<feature type="compositionally biased region" description="Low complexity" evidence="1">
    <location>
        <begin position="73"/>
        <end position="99"/>
    </location>
</feature>
<dbReference type="EMBL" id="JBBKZS010000001">
    <property type="protein sequence ID" value="MEJ8853576.1"/>
    <property type="molecule type" value="Genomic_DNA"/>
</dbReference>
<gene>
    <name evidence="2" type="ORF">WKW79_03300</name>
</gene>
<proteinExistence type="predicted"/>
<feature type="region of interest" description="Disordered" evidence="1">
    <location>
        <begin position="1"/>
        <end position="152"/>
    </location>
</feature>
<feature type="compositionally biased region" description="Low complexity" evidence="1">
    <location>
        <begin position="49"/>
        <end position="59"/>
    </location>
</feature>
<comment type="caution">
    <text evidence="2">The sequence shown here is derived from an EMBL/GenBank/DDBJ whole genome shotgun (WGS) entry which is preliminary data.</text>
</comment>
<reference evidence="2 3" key="1">
    <citation type="submission" date="2024-03" db="EMBL/GenBank/DDBJ databases">
        <title>Novel species of the genus Variovorax.</title>
        <authorList>
            <person name="Liu Q."/>
            <person name="Xin Y.-H."/>
        </authorList>
    </citation>
    <scope>NUCLEOTIDE SEQUENCE [LARGE SCALE GENOMIC DNA]</scope>
    <source>
        <strain evidence="2 3">KACC 18901</strain>
    </source>
</reference>
<feature type="compositionally biased region" description="Low complexity" evidence="1">
    <location>
        <begin position="113"/>
        <end position="127"/>
    </location>
</feature>
<dbReference type="RefSeq" id="WP_340333659.1">
    <property type="nucleotide sequence ID" value="NZ_JBBKZS010000001.1"/>
</dbReference>
<organism evidence="2 3">
    <name type="scientific">Variovorax robiniae</name>
    <dbReference type="NCBI Taxonomy" id="1836199"/>
    <lineage>
        <taxon>Bacteria</taxon>
        <taxon>Pseudomonadati</taxon>
        <taxon>Pseudomonadota</taxon>
        <taxon>Betaproteobacteria</taxon>
        <taxon>Burkholderiales</taxon>
        <taxon>Comamonadaceae</taxon>
        <taxon>Variovorax</taxon>
    </lineage>
</organism>
<evidence type="ECO:0000256" key="1">
    <source>
        <dbReference type="SAM" id="MobiDB-lite"/>
    </source>
</evidence>
<evidence type="ECO:0000313" key="3">
    <source>
        <dbReference type="Proteomes" id="UP001367030"/>
    </source>
</evidence>
<name>A0ABU8X1G3_9BURK</name>
<protein>
    <submittedName>
        <fullName evidence="2">Uncharacterized protein</fullName>
    </submittedName>
</protein>
<evidence type="ECO:0000313" key="2">
    <source>
        <dbReference type="EMBL" id="MEJ8853576.1"/>
    </source>
</evidence>
<keyword evidence="3" id="KW-1185">Reference proteome</keyword>
<feature type="compositionally biased region" description="Low complexity" evidence="1">
    <location>
        <begin position="15"/>
        <end position="26"/>
    </location>
</feature>
<sequence length="225" mass="23234">MASSAPTNDPILVDVEAAAAAPQAVEPSERPVPPQAAEGKTAKPRTRAKPAVPAKPAVKAKAERTPPGKKSRPATTGAKAAAEVVAPKKAASKPAATVKKSPKPVADKKKIAAKPAVAKQEAAAKPAVAEKKSSRKSAQKASVGGKKVQAPKAKLVRDSFTMPKEDYSLIAMLKDRALGFKRPAKKSELLRAGLHVLQGLAAPALRAALEALTPLKTGRPRKDAS</sequence>